<accession>A0A0S4INY2</accession>
<proteinExistence type="predicted"/>
<feature type="compositionally biased region" description="Polar residues" evidence="1">
    <location>
        <begin position="294"/>
        <end position="309"/>
    </location>
</feature>
<evidence type="ECO:0000313" key="3">
    <source>
        <dbReference type="Proteomes" id="UP000051952"/>
    </source>
</evidence>
<name>A0A0S4INY2_BODSA</name>
<dbReference type="Proteomes" id="UP000051952">
    <property type="component" value="Unassembled WGS sequence"/>
</dbReference>
<organism evidence="2 3">
    <name type="scientific">Bodo saltans</name>
    <name type="common">Flagellated protozoan</name>
    <dbReference type="NCBI Taxonomy" id="75058"/>
    <lineage>
        <taxon>Eukaryota</taxon>
        <taxon>Discoba</taxon>
        <taxon>Euglenozoa</taxon>
        <taxon>Kinetoplastea</taxon>
        <taxon>Metakinetoplastina</taxon>
        <taxon>Eubodonida</taxon>
        <taxon>Bodonidae</taxon>
        <taxon>Bodo</taxon>
    </lineage>
</organism>
<gene>
    <name evidence="2" type="ORF">BSAL_65535</name>
</gene>
<feature type="compositionally biased region" description="Low complexity" evidence="1">
    <location>
        <begin position="234"/>
        <end position="247"/>
    </location>
</feature>
<protein>
    <submittedName>
        <fullName evidence="2">Uncharacterized protein</fullName>
    </submittedName>
</protein>
<dbReference type="EMBL" id="CYKH01000399">
    <property type="protein sequence ID" value="CUF76124.1"/>
    <property type="molecule type" value="Genomic_DNA"/>
</dbReference>
<feature type="region of interest" description="Disordered" evidence="1">
    <location>
        <begin position="234"/>
        <end position="353"/>
    </location>
</feature>
<sequence>MRRIPQWCSRRSVNSVHQVTIRSFNWFGGSSKTATSVAATTTVSSSSNSSADCHPPPAVAMDSNAKLLQRLRHDADHLRARFARATSERRGSGETQVSELAFDVVEAEVALVDALSQSEDSAERREALFRGDEAWKGFGLGSKGHHNAKTATFSEERAIEYKEEVRLRAERICQRLMSAALHLRDKELATQWDKRLRAVQLEGANSSSSGVHWGGGSSSAAGLSPAMAAGASLLSSSSSQRGNARLSPNDYVRQGGVAGSRRKTGIPHAPSMGMRGQEGIDDDDDDEDKRSEQFKNISRGQSQHQQTVETPKKATSGPSPPPPGDSVVDDGPIDASKFAGSGDPDMSPSDRARENIMQMMRSQQRSVRNAQLKVGGKQKHVGRSIDDMKHDLMVEDHPMVRSLFRKKPDVGPRWT</sequence>
<keyword evidence="3" id="KW-1185">Reference proteome</keyword>
<reference evidence="3" key="1">
    <citation type="submission" date="2015-09" db="EMBL/GenBank/DDBJ databases">
        <authorList>
            <consortium name="Pathogen Informatics"/>
        </authorList>
    </citation>
    <scope>NUCLEOTIDE SEQUENCE [LARGE SCALE GENOMIC DNA]</scope>
    <source>
        <strain evidence="3">Lake Konstanz</strain>
    </source>
</reference>
<dbReference type="VEuPathDB" id="TriTrypDB:BSAL_65535"/>
<evidence type="ECO:0000313" key="2">
    <source>
        <dbReference type="EMBL" id="CUF76124.1"/>
    </source>
</evidence>
<dbReference type="AlphaFoldDB" id="A0A0S4INY2"/>
<evidence type="ECO:0000256" key="1">
    <source>
        <dbReference type="SAM" id="MobiDB-lite"/>
    </source>
</evidence>